<dbReference type="InterPro" id="IPR014721">
    <property type="entry name" value="Ribsml_uS5_D2-typ_fold_subgr"/>
</dbReference>
<dbReference type="GO" id="GO:0006412">
    <property type="term" value="P:translation"/>
    <property type="evidence" value="ECO:0007669"/>
    <property type="project" value="UniProtKB-UniRule"/>
</dbReference>
<dbReference type="PANTHER" id="PTHR21569">
    <property type="entry name" value="RIBOSOMAL PROTEIN S9"/>
    <property type="match status" value="1"/>
</dbReference>
<dbReference type="GO" id="GO:0003723">
    <property type="term" value="F:RNA binding"/>
    <property type="evidence" value="ECO:0007669"/>
    <property type="project" value="TreeGrafter"/>
</dbReference>
<dbReference type="NCBIfam" id="NF001749">
    <property type="entry name" value="PRK00474.1"/>
    <property type="match status" value="1"/>
</dbReference>
<protein>
    <recommendedName>
        <fullName evidence="4">Small ribosomal subunit protein uS9</fullName>
    </recommendedName>
</protein>
<keyword evidence="3 4" id="KW-0687">Ribonucleoprotein</keyword>
<dbReference type="AlphaFoldDB" id="A0A484F2R9"/>
<dbReference type="Pfam" id="PF00380">
    <property type="entry name" value="Ribosomal_S9"/>
    <property type="match status" value="1"/>
</dbReference>
<feature type="region of interest" description="Disordered" evidence="6">
    <location>
        <begin position="113"/>
        <end position="135"/>
    </location>
</feature>
<dbReference type="GO" id="GO:0022627">
    <property type="term" value="C:cytosolic small ribosomal subunit"/>
    <property type="evidence" value="ECO:0007669"/>
    <property type="project" value="UniProtKB-UniRule"/>
</dbReference>
<reference evidence="7 8" key="1">
    <citation type="submission" date="2019-03" db="EMBL/GenBank/DDBJ databases">
        <title>Genomic Encyclopedia of Type Strains, Phase IV (KMG-IV): sequencing the most valuable type-strain genomes for metagenomic binning, comparative biology and taxonomic classification.</title>
        <authorList>
            <person name="Goeker M."/>
        </authorList>
    </citation>
    <scope>NUCLEOTIDE SEQUENCE [LARGE SCALE GENOMIC DNA]</scope>
    <source>
        <strain evidence="7 8">DSM 13328</strain>
    </source>
</reference>
<dbReference type="GO" id="GO:0000462">
    <property type="term" value="P:maturation of SSU-rRNA from tricistronic rRNA transcript (SSU-rRNA, 5.8S rRNA, LSU-rRNA)"/>
    <property type="evidence" value="ECO:0007669"/>
    <property type="project" value="TreeGrafter"/>
</dbReference>
<name>A0A484F2R9_9EURY</name>
<dbReference type="NCBIfam" id="TIGR03627">
    <property type="entry name" value="uS9_arch"/>
    <property type="match status" value="1"/>
</dbReference>
<evidence type="ECO:0000313" key="7">
    <source>
        <dbReference type="EMBL" id="TDQ67920.1"/>
    </source>
</evidence>
<dbReference type="Proteomes" id="UP000294855">
    <property type="component" value="Unassembled WGS sequence"/>
</dbReference>
<comment type="caution">
    <text evidence="7">The sequence shown here is derived from an EMBL/GenBank/DDBJ whole genome shotgun (WGS) entry which is preliminary data.</text>
</comment>
<dbReference type="InterPro" id="IPR000754">
    <property type="entry name" value="Ribosomal_uS9"/>
</dbReference>
<dbReference type="GO" id="GO:0003735">
    <property type="term" value="F:structural constituent of ribosome"/>
    <property type="evidence" value="ECO:0007669"/>
    <property type="project" value="UniProtKB-UniRule"/>
</dbReference>
<evidence type="ECO:0000256" key="2">
    <source>
        <dbReference type="ARBA" id="ARBA00022980"/>
    </source>
</evidence>
<dbReference type="PANTHER" id="PTHR21569:SF16">
    <property type="entry name" value="RIBOSOMAL PROTEIN S16"/>
    <property type="match status" value="1"/>
</dbReference>
<evidence type="ECO:0000256" key="5">
    <source>
        <dbReference type="RuleBase" id="RU003815"/>
    </source>
</evidence>
<dbReference type="HAMAP" id="MF_00532_A">
    <property type="entry name" value="Ribosomal_uS9_A"/>
    <property type="match status" value="1"/>
</dbReference>
<organism evidence="7 8">
    <name type="scientific">Methanimicrococcus blatticola</name>
    <dbReference type="NCBI Taxonomy" id="91560"/>
    <lineage>
        <taxon>Archaea</taxon>
        <taxon>Methanobacteriati</taxon>
        <taxon>Methanobacteriota</taxon>
        <taxon>Stenosarchaea group</taxon>
        <taxon>Methanomicrobia</taxon>
        <taxon>Methanosarcinales</taxon>
        <taxon>Methanosarcinaceae</taxon>
        <taxon>Methanimicrococcus</taxon>
    </lineage>
</organism>
<keyword evidence="2 4" id="KW-0689">Ribosomal protein</keyword>
<dbReference type="InterPro" id="IPR020574">
    <property type="entry name" value="Ribosomal_uS9_CS"/>
</dbReference>
<evidence type="ECO:0000256" key="4">
    <source>
        <dbReference type="HAMAP-Rule" id="MF_00532"/>
    </source>
</evidence>
<dbReference type="EMBL" id="SNYS01000010">
    <property type="protein sequence ID" value="TDQ67920.1"/>
    <property type="molecule type" value="Genomic_DNA"/>
</dbReference>
<dbReference type="InterPro" id="IPR020568">
    <property type="entry name" value="Ribosomal_Su5_D2-typ_SF"/>
</dbReference>
<dbReference type="Gene3D" id="3.30.230.10">
    <property type="match status" value="1"/>
</dbReference>
<evidence type="ECO:0000256" key="3">
    <source>
        <dbReference type="ARBA" id="ARBA00023274"/>
    </source>
</evidence>
<keyword evidence="8" id="KW-1185">Reference proteome</keyword>
<evidence type="ECO:0000256" key="1">
    <source>
        <dbReference type="ARBA" id="ARBA00005251"/>
    </source>
</evidence>
<dbReference type="RefSeq" id="WP_133517915.1">
    <property type="nucleotide sequence ID" value="NZ_JAHDUW010000001.1"/>
</dbReference>
<comment type="similarity">
    <text evidence="1 4 5">Belongs to the universal ribosomal protein uS9 family.</text>
</comment>
<evidence type="ECO:0000256" key="6">
    <source>
        <dbReference type="SAM" id="MobiDB-lite"/>
    </source>
</evidence>
<dbReference type="OrthoDB" id="52677at2157"/>
<accession>A0A484F2R9</accession>
<dbReference type="PROSITE" id="PS00360">
    <property type="entry name" value="RIBOSOMAL_S9"/>
    <property type="match status" value="1"/>
</dbReference>
<evidence type="ECO:0000313" key="8">
    <source>
        <dbReference type="Proteomes" id="UP000294855"/>
    </source>
</evidence>
<dbReference type="InterPro" id="IPR019958">
    <property type="entry name" value="Ribosomal_uS9_archaeal"/>
</dbReference>
<gene>
    <name evidence="4" type="primary">rps9</name>
    <name evidence="7" type="ORF">C7391_1474</name>
</gene>
<sequence length="135" mass="14493">MAEKVVNTSGKHKTAVARATVKSGTGIVRINKIPLPIYGNWLVNQKVSEPVNIAGEAVISKLDIIVTVQGGGFVGQANAARTAIAKGIVEFTNDTAVRDAFAEFDRSLLVSDSRQKEPKYFGGPGARAKYQKSYR</sequence>
<proteinExistence type="inferred from homology"/>
<dbReference type="SUPFAM" id="SSF54211">
    <property type="entry name" value="Ribosomal protein S5 domain 2-like"/>
    <property type="match status" value="1"/>
</dbReference>